<evidence type="ECO:0000313" key="3">
    <source>
        <dbReference type="EMBL" id="CBK41683.1"/>
    </source>
</evidence>
<protein>
    <recommendedName>
        <fullName evidence="2">YNCE-like beta-propeller domain-containing protein</fullName>
    </recommendedName>
</protein>
<dbReference type="InterPro" id="IPR011048">
    <property type="entry name" value="Haem_d1_sf"/>
</dbReference>
<dbReference type="EMBL" id="FP929003">
    <property type="protein sequence ID" value="CBK41683.1"/>
    <property type="molecule type" value="Genomic_DNA"/>
</dbReference>
<dbReference type="AlphaFoldDB" id="D8PEM4"/>
<dbReference type="OrthoDB" id="9800812at2"/>
<gene>
    <name evidence="3" type="ORF">NIDE1959</name>
</gene>
<dbReference type="KEGG" id="nde:NIDE1959"/>
<reference evidence="3 4" key="1">
    <citation type="journal article" date="2010" name="Proc. Natl. Acad. Sci. U.S.A.">
        <title>A Nitrospira metagenome illuminates the physiology and evolution of globally important nitrite-oxidizing bacteria.</title>
        <authorList>
            <person name="Lucker S."/>
            <person name="Wagner M."/>
            <person name="Maixner F."/>
            <person name="Pelletier E."/>
            <person name="Koch H."/>
            <person name="Vacherie B."/>
            <person name="Rattei T."/>
            <person name="Sinninghe Damste J."/>
            <person name="Spieck E."/>
            <person name="Le Paslier D."/>
            <person name="Daims H."/>
        </authorList>
    </citation>
    <scope>NUCLEOTIDE SEQUENCE [LARGE SCALE GENOMIC DNA]</scope>
</reference>
<name>D8PEM4_9BACT</name>
<evidence type="ECO:0000259" key="2">
    <source>
        <dbReference type="Pfam" id="PF21783"/>
    </source>
</evidence>
<accession>D8PEM4</accession>
<dbReference type="InterPro" id="IPR051200">
    <property type="entry name" value="Host-pathogen_enzymatic-act"/>
</dbReference>
<keyword evidence="4" id="KW-1185">Reference proteome</keyword>
<dbReference type="PANTHER" id="PTHR47197:SF3">
    <property type="entry name" value="DIHYDRO-HEME D1 DEHYDROGENASE"/>
    <property type="match status" value="1"/>
</dbReference>
<dbReference type="SUPFAM" id="SSF51004">
    <property type="entry name" value="C-terminal (heme d1) domain of cytochrome cd1-nitrite reductase"/>
    <property type="match status" value="1"/>
</dbReference>
<proteinExistence type="predicted"/>
<dbReference type="PROSITE" id="PS51257">
    <property type="entry name" value="PROKAR_LIPOPROTEIN"/>
    <property type="match status" value="1"/>
</dbReference>
<dbReference type="Gene3D" id="2.130.10.10">
    <property type="entry name" value="YVTN repeat-like/Quinoprotein amine dehydrogenase"/>
    <property type="match status" value="2"/>
</dbReference>
<dbReference type="NCBIfam" id="TIGR02276">
    <property type="entry name" value="beta_rpt_yvtn"/>
    <property type="match status" value="3"/>
</dbReference>
<dbReference type="PANTHER" id="PTHR47197">
    <property type="entry name" value="PROTEIN NIRF"/>
    <property type="match status" value="1"/>
</dbReference>
<evidence type="ECO:0000313" key="4">
    <source>
        <dbReference type="Proteomes" id="UP000001660"/>
    </source>
</evidence>
<dbReference type="InterPro" id="IPR048433">
    <property type="entry name" value="YNCE-like_beta-prop"/>
</dbReference>
<sequence length="337" mass="35800">MQRITGVSPVASFKLWPILLAGLIVGCAETPSVSNVMPPRDSTRIYVANEGSNTVSVIDGDTFKPVGEIESLNYATHDLALTRDGRKLFATNLASGAVSVIDTPTLQTVASIYTGKRSHVVAITNDGKHAWVANIADGTVSIVETVGYRVLGVIPVPQAMGITFSQDGQFAYVSSMNKTVSVVDVAAHQIIETIPVGTNPHFLVLAPNGYIWGTNTGQNDVFVIDPKENKVVGTLEVGQAPQQITFGYKGTTGPLAYISVGGLNKVVTTLADPKNLKIRDQIDVGEEPNGIWSNPVGSLVYVAHSKSNDLRVIDTATSQVLATVPLGRKPIRVVVSR</sequence>
<dbReference type="Proteomes" id="UP000001660">
    <property type="component" value="Chromosome"/>
</dbReference>
<dbReference type="Pfam" id="PF02239">
    <property type="entry name" value="Cytochrom_D1"/>
    <property type="match status" value="1"/>
</dbReference>
<keyword evidence="1" id="KW-0732">Signal</keyword>
<dbReference type="eggNOG" id="COG3391">
    <property type="taxonomic scope" value="Bacteria"/>
</dbReference>
<organism evidence="3 4">
    <name type="scientific">Nitrospira defluvii</name>
    <dbReference type="NCBI Taxonomy" id="330214"/>
    <lineage>
        <taxon>Bacteria</taxon>
        <taxon>Pseudomonadati</taxon>
        <taxon>Nitrospirota</taxon>
        <taxon>Nitrospiria</taxon>
        <taxon>Nitrospirales</taxon>
        <taxon>Nitrospiraceae</taxon>
        <taxon>Nitrospira</taxon>
    </lineage>
</organism>
<dbReference type="Pfam" id="PF21783">
    <property type="entry name" value="YNCE"/>
    <property type="match status" value="1"/>
</dbReference>
<dbReference type="HOGENOM" id="CLU_009318_2_0_0"/>
<feature type="domain" description="YNCE-like beta-propeller" evidence="2">
    <location>
        <begin position="164"/>
        <end position="320"/>
    </location>
</feature>
<dbReference type="InterPro" id="IPR011964">
    <property type="entry name" value="YVTN_b-propeller_repeat"/>
</dbReference>
<evidence type="ECO:0000256" key="1">
    <source>
        <dbReference type="ARBA" id="ARBA00022729"/>
    </source>
</evidence>
<dbReference type="InterPro" id="IPR015943">
    <property type="entry name" value="WD40/YVTN_repeat-like_dom_sf"/>
</dbReference>
<dbReference type="STRING" id="330214.NIDE1959"/>